<dbReference type="Proteomes" id="UP000605676">
    <property type="component" value="Unassembled WGS sequence"/>
</dbReference>
<keyword evidence="1" id="KW-1133">Transmembrane helix</keyword>
<dbReference type="Pfam" id="PF18977">
    <property type="entry name" value="DUF5713"/>
    <property type="match status" value="1"/>
</dbReference>
<gene>
    <name evidence="2" type="ORF">JIV24_01335</name>
</gene>
<keyword evidence="3" id="KW-1185">Reference proteome</keyword>
<dbReference type="InterPro" id="IPR043767">
    <property type="entry name" value="DUF5713"/>
</dbReference>
<proteinExistence type="predicted"/>
<dbReference type="EMBL" id="JAENRR010000002">
    <property type="protein sequence ID" value="MBK3515963.1"/>
    <property type="molecule type" value="Genomic_DNA"/>
</dbReference>
<comment type="caution">
    <text evidence="2">The sequence shown here is derived from an EMBL/GenBank/DDBJ whole genome shotgun (WGS) entry which is preliminary data.</text>
</comment>
<reference evidence="2 3" key="1">
    <citation type="submission" date="2021-01" db="EMBL/GenBank/DDBJ databases">
        <title>Carboxyliciviraga sp.nov., isolated from coastal sediments.</title>
        <authorList>
            <person name="Lu D."/>
            <person name="Zhang T."/>
        </authorList>
    </citation>
    <scope>NUCLEOTIDE SEQUENCE [LARGE SCALE GENOMIC DNA]</scope>
    <source>
        <strain evidence="2 3">N1Y132</strain>
    </source>
</reference>
<evidence type="ECO:0000313" key="3">
    <source>
        <dbReference type="Proteomes" id="UP000605676"/>
    </source>
</evidence>
<evidence type="ECO:0008006" key="4">
    <source>
        <dbReference type="Google" id="ProtNLM"/>
    </source>
</evidence>
<feature type="transmembrane region" description="Helical" evidence="1">
    <location>
        <begin position="6"/>
        <end position="25"/>
    </location>
</feature>
<accession>A0ABS1HE64</accession>
<keyword evidence="1" id="KW-0812">Transmembrane</keyword>
<dbReference type="RefSeq" id="WP_200463195.1">
    <property type="nucleotide sequence ID" value="NZ_JAENRR010000002.1"/>
</dbReference>
<organism evidence="2 3">
    <name type="scientific">Carboxylicivirga marina</name>
    <dbReference type="NCBI Taxonomy" id="2800988"/>
    <lineage>
        <taxon>Bacteria</taxon>
        <taxon>Pseudomonadati</taxon>
        <taxon>Bacteroidota</taxon>
        <taxon>Bacteroidia</taxon>
        <taxon>Marinilabiliales</taxon>
        <taxon>Marinilabiliaceae</taxon>
        <taxon>Carboxylicivirga</taxon>
    </lineage>
</organism>
<name>A0ABS1HE64_9BACT</name>
<keyword evidence="1" id="KW-0472">Membrane</keyword>
<evidence type="ECO:0000313" key="2">
    <source>
        <dbReference type="EMBL" id="MBK3515963.1"/>
    </source>
</evidence>
<evidence type="ECO:0000256" key="1">
    <source>
        <dbReference type="SAM" id="Phobius"/>
    </source>
</evidence>
<sequence>MQNLIFITTAVLLLITTFFLIRSYYRNNLLSTVESVSIIDIHNEQIRDYAFLADMRSDSYFPSFLVDKCESILIELCINIEQRQPQNLKELYKLTHTATRKMNALESEFFENDSEIETAARESIGKEFEFIAKAYTFNNANIERLIAPRNW</sequence>
<protein>
    <recommendedName>
        <fullName evidence="4">LemA family protein</fullName>
    </recommendedName>
</protein>